<dbReference type="InterPro" id="IPR050659">
    <property type="entry name" value="Peptidase_M24B"/>
</dbReference>
<reference evidence="3" key="1">
    <citation type="journal article" date="2020" name="mSystems">
        <title>Genome- and Community-Level Interaction Insights into Carbon Utilization and Element Cycling Functions of Hydrothermarchaeota in Hydrothermal Sediment.</title>
        <authorList>
            <person name="Zhou Z."/>
            <person name="Liu Y."/>
            <person name="Xu W."/>
            <person name="Pan J."/>
            <person name="Luo Z.H."/>
            <person name="Li M."/>
        </authorList>
    </citation>
    <scope>NUCLEOTIDE SEQUENCE [LARGE SCALE GENOMIC DNA]</scope>
    <source>
        <strain evidence="3">HyVt-533</strain>
    </source>
</reference>
<dbReference type="Gene3D" id="3.40.350.10">
    <property type="entry name" value="Creatinase/prolidase N-terminal domain"/>
    <property type="match status" value="1"/>
</dbReference>
<evidence type="ECO:0000313" key="3">
    <source>
        <dbReference type="EMBL" id="HHI97040.1"/>
    </source>
</evidence>
<dbReference type="GO" id="GO:0004177">
    <property type="term" value="F:aminopeptidase activity"/>
    <property type="evidence" value="ECO:0007669"/>
    <property type="project" value="UniProtKB-KW"/>
</dbReference>
<dbReference type="PANTHER" id="PTHR46112">
    <property type="entry name" value="AMINOPEPTIDASE"/>
    <property type="match status" value="1"/>
</dbReference>
<dbReference type="SUPFAM" id="SSF55920">
    <property type="entry name" value="Creatinase/aminopeptidase"/>
    <property type="match status" value="1"/>
</dbReference>
<evidence type="ECO:0000259" key="2">
    <source>
        <dbReference type="Pfam" id="PF01321"/>
    </source>
</evidence>
<dbReference type="Proteomes" id="UP000886101">
    <property type="component" value="Unassembled WGS sequence"/>
</dbReference>
<gene>
    <name evidence="3" type="ORF">ENJ96_04235</name>
</gene>
<name>A0A7V5NZI9_9BACT</name>
<comment type="caution">
    <text evidence="3">The sequence shown here is derived from an EMBL/GenBank/DDBJ whole genome shotgun (WGS) entry which is preliminary data.</text>
</comment>
<dbReference type="InterPro" id="IPR000994">
    <property type="entry name" value="Pept_M24"/>
</dbReference>
<accession>A0A7V5NZI9</accession>
<keyword evidence="3" id="KW-0645">Protease</keyword>
<dbReference type="InterPro" id="IPR029149">
    <property type="entry name" value="Creatin/AminoP/Spt16_N"/>
</dbReference>
<feature type="domain" description="Creatinase N-terminal" evidence="2">
    <location>
        <begin position="20"/>
        <end position="137"/>
    </location>
</feature>
<keyword evidence="3" id="KW-0031">Aminopeptidase</keyword>
<sequence length="361" mass="40700">MDVRGERLRRVRLSFLPRAEAFLITSPENRRYLSGFSAEDVSLTESAGALLLTRKEAFLLTDPRYQEEAKVGQPFFEPRIYQKGLTAELKELLPLLGVKVLLVEPRYVSLSFCQALRRKLPWLEIKEAPPIVERLRERKDEAEVKLLKTSLVIAEKIMLEVSRQLRPGVSEKELCAQIIALSYRWAEGPSFPPIVASGPNAAKPHAEPTARKLRKGEPLLIDMGVKYRGYCSDITRTFCVGEPDERFVKIYRLVLAAKEAAEKKLAAGVPAREVDLAARAIFRKEGLERHFWHALGHGVGLAIHEAPALSYRSRKRLKSGHVVTVEPGLYFPDWGGVRLEDMVLVGEEGLLRLNTLGFLEL</sequence>
<organism evidence="3">
    <name type="scientific">Thermodesulfatator atlanticus</name>
    <dbReference type="NCBI Taxonomy" id="501497"/>
    <lineage>
        <taxon>Bacteria</taxon>
        <taxon>Pseudomonadati</taxon>
        <taxon>Thermodesulfobacteriota</taxon>
        <taxon>Thermodesulfobacteria</taxon>
        <taxon>Thermodesulfobacteriales</taxon>
        <taxon>Thermodesulfatatoraceae</taxon>
        <taxon>Thermodesulfatator</taxon>
    </lineage>
</organism>
<dbReference type="InterPro" id="IPR036005">
    <property type="entry name" value="Creatinase/aminopeptidase-like"/>
</dbReference>
<dbReference type="PANTHER" id="PTHR46112:SF3">
    <property type="entry name" value="AMINOPEPTIDASE YPDF"/>
    <property type="match status" value="1"/>
</dbReference>
<dbReference type="Pfam" id="PF01321">
    <property type="entry name" value="Creatinase_N"/>
    <property type="match status" value="1"/>
</dbReference>
<keyword evidence="3" id="KW-0378">Hydrolase</keyword>
<dbReference type="InterPro" id="IPR000587">
    <property type="entry name" value="Creatinase_N"/>
</dbReference>
<dbReference type="CDD" id="cd01092">
    <property type="entry name" value="APP-like"/>
    <property type="match status" value="1"/>
</dbReference>
<dbReference type="SUPFAM" id="SSF53092">
    <property type="entry name" value="Creatinase/prolidase N-terminal domain"/>
    <property type="match status" value="1"/>
</dbReference>
<dbReference type="EMBL" id="DROK01000128">
    <property type="protein sequence ID" value="HHI97040.1"/>
    <property type="molecule type" value="Genomic_DNA"/>
</dbReference>
<evidence type="ECO:0000259" key="1">
    <source>
        <dbReference type="Pfam" id="PF00557"/>
    </source>
</evidence>
<feature type="domain" description="Peptidase M24" evidence="1">
    <location>
        <begin position="146"/>
        <end position="347"/>
    </location>
</feature>
<dbReference type="Gene3D" id="3.90.230.10">
    <property type="entry name" value="Creatinase/methionine aminopeptidase superfamily"/>
    <property type="match status" value="1"/>
</dbReference>
<dbReference type="AlphaFoldDB" id="A0A7V5NZI9"/>
<proteinExistence type="predicted"/>
<protein>
    <submittedName>
        <fullName evidence="3">Aminopeptidase P family protein</fullName>
    </submittedName>
</protein>
<dbReference type="Pfam" id="PF00557">
    <property type="entry name" value="Peptidase_M24"/>
    <property type="match status" value="1"/>
</dbReference>